<dbReference type="STRING" id="47428.A0A284RHM8"/>
<evidence type="ECO:0000313" key="3">
    <source>
        <dbReference type="Proteomes" id="UP000219338"/>
    </source>
</evidence>
<dbReference type="PANTHER" id="PTHR43383">
    <property type="entry name" value="NODULIN 6"/>
    <property type="match status" value="1"/>
</dbReference>
<proteinExistence type="predicted"/>
<dbReference type="OrthoDB" id="3364440at2759"/>
<keyword evidence="3" id="KW-1185">Reference proteome</keyword>
<dbReference type="Gene3D" id="3.20.20.140">
    <property type="entry name" value="Metal-dependent hydrolases"/>
    <property type="match status" value="1"/>
</dbReference>
<dbReference type="Pfam" id="PF04909">
    <property type="entry name" value="Amidohydro_2"/>
    <property type="match status" value="1"/>
</dbReference>
<evidence type="ECO:0000259" key="1">
    <source>
        <dbReference type="Pfam" id="PF04909"/>
    </source>
</evidence>
<accession>A0A284RHM8</accession>
<dbReference type="InterPro" id="IPR006680">
    <property type="entry name" value="Amidohydro-rel"/>
</dbReference>
<dbReference type="AlphaFoldDB" id="A0A284RHM8"/>
<dbReference type="SUPFAM" id="SSF51556">
    <property type="entry name" value="Metallo-dependent hydrolases"/>
    <property type="match status" value="1"/>
</dbReference>
<dbReference type="EMBL" id="FUEG01000009">
    <property type="protein sequence ID" value="SJL08251.1"/>
    <property type="molecule type" value="Genomic_DNA"/>
</dbReference>
<gene>
    <name evidence="2" type="ORF">ARMOST_11614</name>
</gene>
<sequence length="403" mass="45353">MKSTFKTLVETTKTYPIIDNHAHPLLSAANKASFPLEAVFTEAEGEAIKDSVHSLSCFRATSQLGQILGLDEPSWDDVKKKRNEMDYGDLCNLLMRPTGIQCLMLDDGLGGVAEMAEDWTWHRQFNCSVKRIVRIEIEAEAILVRMIKESDSVPMTLDKFTKELQNSFSVSAASEDVVAFKSIACYRTGLNIATCNSEDEIHDCFVMANKKYLADGKIRLAYKALNDHIVRVALEIAGEHNIPVQFHTGLGDNDITLAFSSPSHMQPIIKAYPQTSFILLHSSYPYTREAGYLTLVYANVFLDFGEIFPMVSAHGQRAVIRQMLEITPTNKILWSTDGHWFPETYYLGTLQARTALCEVLSELVANEDLTEKQAVKIVQDVLFHNSNRVYNLGFQPNLVREEK</sequence>
<dbReference type="InterPro" id="IPR032466">
    <property type="entry name" value="Metal_Hydrolase"/>
</dbReference>
<dbReference type="GO" id="GO:0016787">
    <property type="term" value="F:hydrolase activity"/>
    <property type="evidence" value="ECO:0007669"/>
    <property type="project" value="InterPro"/>
</dbReference>
<protein>
    <recommendedName>
        <fullName evidence="1">Amidohydrolase-related domain-containing protein</fullName>
    </recommendedName>
</protein>
<evidence type="ECO:0000313" key="2">
    <source>
        <dbReference type="EMBL" id="SJL08251.1"/>
    </source>
</evidence>
<name>A0A284RHM8_ARMOS</name>
<reference evidence="3" key="1">
    <citation type="journal article" date="2017" name="Nat. Ecol. Evol.">
        <title>Genome expansion and lineage-specific genetic innovations in the forest pathogenic fungi Armillaria.</title>
        <authorList>
            <person name="Sipos G."/>
            <person name="Prasanna A.N."/>
            <person name="Walter M.C."/>
            <person name="O'Connor E."/>
            <person name="Balint B."/>
            <person name="Krizsan K."/>
            <person name="Kiss B."/>
            <person name="Hess J."/>
            <person name="Varga T."/>
            <person name="Slot J."/>
            <person name="Riley R."/>
            <person name="Boka B."/>
            <person name="Rigling D."/>
            <person name="Barry K."/>
            <person name="Lee J."/>
            <person name="Mihaltcheva S."/>
            <person name="LaButti K."/>
            <person name="Lipzen A."/>
            <person name="Waldron R."/>
            <person name="Moloney N.M."/>
            <person name="Sperisen C."/>
            <person name="Kredics L."/>
            <person name="Vagvoelgyi C."/>
            <person name="Patrignani A."/>
            <person name="Fitzpatrick D."/>
            <person name="Nagy I."/>
            <person name="Doyle S."/>
            <person name="Anderson J.B."/>
            <person name="Grigoriev I.V."/>
            <person name="Gueldener U."/>
            <person name="Muensterkoetter M."/>
            <person name="Nagy L.G."/>
        </authorList>
    </citation>
    <scope>NUCLEOTIDE SEQUENCE [LARGE SCALE GENOMIC DNA]</scope>
    <source>
        <strain evidence="3">C18/9</strain>
    </source>
</reference>
<organism evidence="2 3">
    <name type="scientific">Armillaria ostoyae</name>
    <name type="common">Armillaria root rot fungus</name>
    <dbReference type="NCBI Taxonomy" id="47428"/>
    <lineage>
        <taxon>Eukaryota</taxon>
        <taxon>Fungi</taxon>
        <taxon>Dikarya</taxon>
        <taxon>Basidiomycota</taxon>
        <taxon>Agaricomycotina</taxon>
        <taxon>Agaricomycetes</taxon>
        <taxon>Agaricomycetidae</taxon>
        <taxon>Agaricales</taxon>
        <taxon>Marasmiineae</taxon>
        <taxon>Physalacriaceae</taxon>
        <taxon>Armillaria</taxon>
    </lineage>
</organism>
<dbReference type="Proteomes" id="UP000219338">
    <property type="component" value="Unassembled WGS sequence"/>
</dbReference>
<dbReference type="OMA" id="FAVRAHC"/>
<feature type="domain" description="Amidohydrolase-related" evidence="1">
    <location>
        <begin position="225"/>
        <end position="390"/>
    </location>
</feature>
<dbReference type="PANTHER" id="PTHR43383:SF2">
    <property type="entry name" value="AMIDOHYDROLASE 2 FAMILY PROTEIN"/>
    <property type="match status" value="1"/>
</dbReference>